<gene>
    <name evidence="6" type="ORF">EDB95_4822</name>
</gene>
<evidence type="ECO:0000259" key="4">
    <source>
        <dbReference type="Pfam" id="PF18413"/>
    </source>
</evidence>
<dbReference type="Pfam" id="PF18276">
    <property type="entry name" value="TcA_TcB_BD"/>
    <property type="match status" value="1"/>
</dbReference>
<dbReference type="Pfam" id="PF18413">
    <property type="entry name" value="Neuraminidase"/>
    <property type="match status" value="1"/>
</dbReference>
<dbReference type="Proteomes" id="UP000294498">
    <property type="component" value="Unassembled WGS sequence"/>
</dbReference>
<dbReference type="RefSeq" id="WP_133998399.1">
    <property type="nucleotide sequence ID" value="NZ_SODV01000002.1"/>
</dbReference>
<evidence type="ECO:0000259" key="5">
    <source>
        <dbReference type="Pfam" id="PF20220"/>
    </source>
</evidence>
<dbReference type="InterPro" id="IPR041079">
    <property type="entry name" value="Neuraminidase-like"/>
</dbReference>
<evidence type="ECO:0000259" key="3">
    <source>
        <dbReference type="Pfam" id="PF18276"/>
    </source>
</evidence>
<dbReference type="EMBL" id="SODV01000002">
    <property type="protein sequence ID" value="TDW96986.1"/>
    <property type="molecule type" value="Genomic_DNA"/>
</dbReference>
<protein>
    <submittedName>
        <fullName evidence="6">Virulence plasmid A protein</fullName>
    </submittedName>
</protein>
<keyword evidence="7" id="KW-1185">Reference proteome</keyword>
<feature type="coiled-coil region" evidence="1">
    <location>
        <begin position="3705"/>
        <end position="3732"/>
    </location>
</feature>
<name>A0A4R8DIJ0_9BACT</name>
<accession>A0A4R8DIJ0</accession>
<feature type="domain" description="Neuraminidase-like" evidence="4">
    <location>
        <begin position="2680"/>
        <end position="2810"/>
    </location>
</feature>
<evidence type="ECO:0000256" key="2">
    <source>
        <dbReference type="SAM" id="MobiDB-lite"/>
    </source>
</evidence>
<evidence type="ECO:0000313" key="7">
    <source>
        <dbReference type="Proteomes" id="UP000294498"/>
    </source>
</evidence>
<sequence>MQKILFPIQSGDRGPEIKNLHEVILALSHKMKEKEFEVLFKNPDFRETFGHERSEGTFGEATRQIVSLFQVVGMKTAPTGMIDEATADAINTLLSQYGLVSSTPVVYEVQGTIYDEWIEPLKEARVMAFDKGIRDEHALGEAETDDKGRYMITYDPLQGSANVVVRVYDPGGMYLVSSGPFYNAPAQLTVDVNMGPRAFMGPSDFTRAVRTVRSLIGPLTIEDLSQNEKTQDLSFLNAKTTLSANVILSLVAAFRFAQWTKLEASVFYGILIQGKVMGQAIPPNADTAIEQGYATFLTLSVDDMIANLQQAALQNNIPYKTLSGQTDIRRQLQELKNAPPQVPGGTLPPAPVYAKLTLAGLNAAQQQAFLNIDPKTAAPAIWSTLSTDPAYAGAAGQAALAKLQLVFQLSSWTSDNTPLVSYLMGQGKLNTPDDLGTLVDKDVSDWASLLRAAGTAAPTDIQSTAATLAAGIEKIYPTQVFASRFQKNTSWTLANRDYITGVLTQPDFDLIHTPVSPYLNTHVQKNPLPAGVDQQTVTNQVMGIQRVYRSTPGADAALTLLSANIRSARQIYAMGKTAFVGQFGNTLGGATVAEGVFDQASTVHAAATYVAGQVATRLNNPSTNTMTDYNPQLPTSKFYSDYPDLANLFGIGPSYCACADCTSFLSIPAYVTDLLDYLFLRKTASGSNARALLQANNYKNAGLQWRRRPDIGDIDLNCDNTNTELPYIDIVNELLEDYIIPPIAAIRMLLEGNDWETVYAEFLIWLYIHLFPGTINPVLYDLLMKIGADPKTPICNISLLTPQAVVSEIFFSDSENYPEWITGGRSWVAQWVIRDQYITLKLALVLENRDSDVYGNIPGLDVVDGQVINNVKVDRPTLAKLSSVITQDIFNPAGGSEGKVKTFFDLVVMETHQTHLGTDDINANPEYTNTNVYNSLSDPFDTLGNNKWHLYPTLIPQQLPFDLYSNEANTFLEKMGKQRYALMETFSKQGDTLTAGIVIAYMGLSTGEADIIFIPRVQVPPAADPQLRFWGALDVSQPEVDKFLVAAGLDFTQLQTLLTLRFINPKGDSYIGDKVASNTCDTALMVITNMTSEKFDHINRFLRLWTKLNQMASVSISMTELDDCIMFLGGGQLNIGFGANLFYFLQLMQQLGLTATQLLTFYEDMDPGLYQQLFQNRQITNPLVAAFHWPLSGTTQITDAQANPGAVAVILTVCGITQDDLTAIINAGNGAYSALSLSNLSLIYSCGLLAGALGISVSDLFTFSGLVGVNPMHAVLPSPVKKASPESTFSFIRLFNSIQQAGFTVDDLNYVLTNQSNANPSLIPDPATVVNGLESIRSALQTAIASATVAPDPKGALLSKWLADPDLGWDKGIASKVLSILGQTDATTYLDQVLDNLRLFQLLRTQYAQSSTATYLERLPVLSLPDKTITGLQYDTTHYYIFVNDALAGTDSTYLGHLPGIDAAGQTAIQTLYQQSQTCPVSAVPVGSSVPAWLTANATAIAQNVPGFSWGQGALGFTGAMSAPVYNALLAQSADPVYTCALTQLLVASQGALAPTVTYVRLAAIPVIGLPDAGVDGLVYAADTGGVMELSFTGAMSAADCLALLGISTDKNFQQAVCQLFISAQPGQTVSTPLAALPSGWTGLPDLSGITGLSAMASPPMVSFAGQMSATVRDALNNLSSLNNWSTTVAALFQLANTAGTYGVTLPQPPGLNTTQFAANGVFYNASGTNMTLTYTGQMQPQTQTALLALSADPAYQAAIGCLYNQTSAIFGATLPPAYVPLPDGNIGSTVYTSGAIIFTGTPDTSCNDGFNLAQLGTDPGYTDAIQFMYSTPPPPSKTTGVVLAALPSISFPAGAPVSWQDGQLSYTGQMPDAERDTLLALSDNASYQAAVRQLHDQSQVTTVVSLEAVSGGGLPDGVKPSDLQSQGVTVQSTGSTYVLSFTGQMTAAQQSALLALVPPSTNDTYTQSIQKLYTGSQTVVVNTTPLAALPPVLIPSAAKTAGWGYDSNSSILYYSGAIPIPPATVTLLTAGIQTTDPDFAAAVQQLATLGANPGNIMVFAPPPDTPFSASGLTLSGGAVISYQGGTLSFTGPMSFVDYVGLLAQSPDPAYRNAVTGIYLASQPSAPGTVVTSTGYFGLPPLIFPPVYANQLSFSADTGTLTLAGCIASADLAVLQSLGSGFAYQQALSLLYQSSGDANRAAGAGFDALYATLATPTIAQADRYAYFLDTLSTSYQTIKEMDALSAQIASNFGVTAAVAGVLTNYVTAFIDPAFTGNNKALNPDPTQYPLAQTYMKLARAAFLINTFNLSSTDIQWLLELGSSIGTPDLFAWPTPSSPISFGSWSILNDLCLFERQYKTITIPDLAQPGQTTQLSVYDIISAALMIGQDLSATPVIPPNPGALLRALIQLTGWDPIQLSYLLNVGQPNLPNLVLNPLKLKDTAVPPVGCIPDLGDITTLLCLSSCFQSAGQLKVTPSRCVNWTINPITETVAVDIKQALKSIYPDDTSWMSAIQPLMNTLRQERRDALVAYLLSNKVTNPYGKFDIFPDTFTVYGNFLIDVEMGACQPTTRTIQAYCSIQLFVQRCLLNLEAPRIQANTTLDEDWEQWSWMGTYEGWYEARYTFLFPENLILPQALPNQSSFFQDLQNDLTQGAVTVDIVQAAYDNYLQSLDQVARLQLKGMWYDEPTQTLHVFACTYGGDPATFYYRYFKNIDNINGSWSPWEEVTADISSDQVIPVVQNGRLYLYWPMFTQATDEDKKTQTQTAQQNSGKTTASTPPPNKYWQIQLAFSEYKNGQWSGKKVSKDSLSSATILYSGNGPTLYPDVPDFVFVALDIPTPSSNAYTGTIDALLTNNTMVITCFQSSSAEVNLDLTFKLSGKDYDFSYSVTVDMGAPNVPVQELLDRLNNYIFVGNLPDTMSSGALINYTSSGSLATLLSILNPLLPSGLTIVASSLSYNTNGGAGTLAIIAEGGPNSFLLDPARGYATAIDLASVANYSPYIAPTWFQGSNWDNMLTEGTGALLDGSGYAILNAPSGTRYANLLYLQMGLWAKYQYLLTNSLDFDYLGIMMPFFYQDATRTFFVNQAFYLNGFQYYQGMELAFLATGGDAGQLSTFFSNTNYLTLDNGPYFQFTNFYHPFAHQFIKLNAQQGIQSILNRPIQLTGDATYYNSPEVLANPIVSSPNYKDFSFSSAYSPTGNVLNVDAYGGRPLEQMDFGPLSVGQLSAYGQYNWELFFHTVLLSAMMLSQNQQFEDADTWFKLIFNPTDTSSDPVPQKFWVTKPFFENTNPTLTADQILLYEIDPGAQEAFWLSVKLWRNDPYDPHMLAQYRIVPYMYTAFMKYLDNLIAWANFNYQQYTMESVNIAIQLYMLALECLGTEPEAIPPLVETPVCSYYQLELGLEALIFIDGSEGYLSDPVVQFENLIPPASPGGSPSGGGKPKPKIQQLPGLYFCIPPNQVLLGYWTKIETLLNQIRNCMNIKGQFQPLSPFPNVPGMGGPEGSSISDWGGILPNYRFMVMIQKATELCSEVRNLGSALLSALEKQDAEGLSLLRATQEVSVQQAVDKIKQLQITDANLNLTNLQDYQALINDKIAYYNGLVQGGLLQLEQQALALNQQSLSLEDPISDGTILAGILRQLPNFTMGINGVFGSPAATVTFGGTTLGEGVDCFVQRMSFQAHFDDRSASLANTNAGYTRRMAEWNFQLTMAKDELTQVGAQIQAAQNKIQIATQDEQNQQLLIQNAEDVETFLQNKYTNQVLYTWMVTQLSNVYFQSYQRAYSFAKQTEICFRYELGIPGTSYIQYGYWDSLHKGLLSGENLMNSLKQMETDYFALNVREYELTRQVSLAQLDPIALLQLKSAGSCYVTVPEELFDLDYPGQYFRRIKQVAVTLPGIVGPYTPVCLKMTLMSNSVRIDNTAGTAGNYPRLTDAKGTPTNDRRFLDNVAMTQYIATSSGVNDAGLFEMSGKDDRYVPFEGAGAISTWQIQLTSVYPQFDPSTITDLILHVKYTSREGGPALQSVASQSLQSKLGSALNTSGLTLTRGFSARRDFPTQWYKFLHPTGTTQELDLDTSTRFPYFTQGLTVKISNVIVLADMTTGVNAPSLYLSGQKLSNVPLHFGPNPLFGQMMYSTTPCKDAPGLWTINNGTGSGVVPVAPADINDLFIIFVYSLSPRQ</sequence>
<proteinExistence type="predicted"/>
<feature type="domain" description="ABC toxin N-terminal" evidence="5">
    <location>
        <begin position="2519"/>
        <end position="2646"/>
    </location>
</feature>
<organism evidence="6 7">
    <name type="scientific">Dinghuibacter silviterrae</name>
    <dbReference type="NCBI Taxonomy" id="1539049"/>
    <lineage>
        <taxon>Bacteria</taxon>
        <taxon>Pseudomonadati</taxon>
        <taxon>Bacteroidota</taxon>
        <taxon>Chitinophagia</taxon>
        <taxon>Chitinophagales</taxon>
        <taxon>Chitinophagaceae</taxon>
        <taxon>Dinghuibacter</taxon>
    </lineage>
</organism>
<comment type="caution">
    <text evidence="6">The sequence shown here is derived from an EMBL/GenBank/DDBJ whole genome shotgun (WGS) entry which is preliminary data.</text>
</comment>
<dbReference type="InterPro" id="IPR046839">
    <property type="entry name" value="ABC_toxin_N"/>
</dbReference>
<dbReference type="InterPro" id="IPR040840">
    <property type="entry name" value="TcA_TcB_BD"/>
</dbReference>
<evidence type="ECO:0000256" key="1">
    <source>
        <dbReference type="SAM" id="Coils"/>
    </source>
</evidence>
<dbReference type="Pfam" id="PF20220">
    <property type="entry name" value="ABC_toxin_N"/>
    <property type="match status" value="1"/>
</dbReference>
<feature type="region of interest" description="Disordered" evidence="2">
    <location>
        <begin position="2757"/>
        <end position="2779"/>
    </location>
</feature>
<reference evidence="6 7" key="1">
    <citation type="submission" date="2019-03" db="EMBL/GenBank/DDBJ databases">
        <title>Genomic Encyclopedia of Type Strains, Phase IV (KMG-IV): sequencing the most valuable type-strain genomes for metagenomic binning, comparative biology and taxonomic classification.</title>
        <authorList>
            <person name="Goeker M."/>
        </authorList>
    </citation>
    <scope>NUCLEOTIDE SEQUENCE [LARGE SCALE GENOMIC DNA]</scope>
    <source>
        <strain evidence="6 7">DSM 100059</strain>
    </source>
</reference>
<feature type="compositionally biased region" description="Polar residues" evidence="2">
    <location>
        <begin position="2762"/>
        <end position="2776"/>
    </location>
</feature>
<evidence type="ECO:0000313" key="6">
    <source>
        <dbReference type="EMBL" id="TDW96986.1"/>
    </source>
</evidence>
<keyword evidence="1" id="KW-0175">Coiled coil</keyword>
<feature type="domain" description="Tc toxin complex TcA C-terminal TcB-binding" evidence="3">
    <location>
        <begin position="3718"/>
        <end position="4010"/>
    </location>
</feature>
<dbReference type="OrthoDB" id="9781691at2"/>